<keyword evidence="1" id="KW-0460">Magnesium</keyword>
<dbReference type="PANTHER" id="PTHR11105">
    <property type="entry name" value="CITRATE LYASE SUBUNIT BETA-RELATED"/>
    <property type="match status" value="1"/>
</dbReference>
<keyword evidence="2" id="KW-0456">Lyase</keyword>
<dbReference type="Pfam" id="PF15617">
    <property type="entry name" value="C-C_Bond_Lyase"/>
    <property type="match status" value="1"/>
</dbReference>
<dbReference type="InterPro" id="IPR040442">
    <property type="entry name" value="Pyrv_kinase-like_dom_sf"/>
</dbReference>
<gene>
    <name evidence="2" type="ORF">ACFFLM_21630</name>
</gene>
<reference evidence="2 3" key="1">
    <citation type="submission" date="2024-09" db="EMBL/GenBank/DDBJ databases">
        <authorList>
            <person name="Sun Q."/>
            <person name="Mori K."/>
        </authorList>
    </citation>
    <scope>NUCLEOTIDE SEQUENCE [LARGE SCALE GENOMIC DNA]</scope>
    <source>
        <strain evidence="2 3">JCM 13503</strain>
    </source>
</reference>
<dbReference type="PIRSF" id="PIRSF015582">
    <property type="entry name" value="Cit_lyase_B"/>
    <property type="match status" value="1"/>
</dbReference>
<name>A0ABV6B4A2_9DEIO</name>
<dbReference type="InterPro" id="IPR040186">
    <property type="entry name" value="Citramalyl-CoA_lyase"/>
</dbReference>
<keyword evidence="3" id="KW-1185">Reference proteome</keyword>
<organism evidence="2 3">
    <name type="scientific">Deinococcus oregonensis</name>
    <dbReference type="NCBI Taxonomy" id="1805970"/>
    <lineage>
        <taxon>Bacteria</taxon>
        <taxon>Thermotogati</taxon>
        <taxon>Deinococcota</taxon>
        <taxon>Deinococci</taxon>
        <taxon>Deinococcales</taxon>
        <taxon>Deinococcaceae</taxon>
        <taxon>Deinococcus</taxon>
    </lineage>
</organism>
<dbReference type="InterPro" id="IPR039480">
    <property type="entry name" value="C-C_Bond_Lyase-like"/>
</dbReference>
<accession>A0ABV6B4A2</accession>
<proteinExistence type="predicted"/>
<protein>
    <submittedName>
        <fullName evidence="2">Aldolase/citrate lyase family protein</fullName>
    </submittedName>
</protein>
<dbReference type="PANTHER" id="PTHR11105:SF0">
    <property type="entry name" value="CITRAMALYL-COA LYASE, MITOCHONDRIAL"/>
    <property type="match status" value="1"/>
</dbReference>
<sequence>MPVLLPPGSTLDPWALGASLYAPATRDDLVQLGTDKYPNLSSLIYCTEDAVREEDVARALVNLTLALPDLPPLGTGPLRLIRARNPEVLAQLLTLDLHGISGFVLPKTHDGNLAAYMRLLNREEHAHLSVLLTLETREALSEHRMSCLRDLIFQESWQHRVACLRIGGNDLMHALGVRRTPGRTLYEGPLERVISMLIGVFKPYGFMLSSPVYEVFEDLTTLAREVQQDLEYGLSGKTIIHPVQLNTVLNGYRVTEGDLQEAHAILAEGAPAVFKMNGRMCEPATHSHWAHDILIRAERYGTLPPLRHEALHF</sequence>
<dbReference type="RefSeq" id="WP_380015609.1">
    <property type="nucleotide sequence ID" value="NZ_JBHLYR010000063.1"/>
</dbReference>
<evidence type="ECO:0000313" key="2">
    <source>
        <dbReference type="EMBL" id="MFB9994563.1"/>
    </source>
</evidence>
<dbReference type="InterPro" id="IPR011206">
    <property type="entry name" value="Citrate_lyase_beta/mcl1/mcl2"/>
</dbReference>
<dbReference type="Gene3D" id="3.20.20.60">
    <property type="entry name" value="Phosphoenolpyruvate-binding domains"/>
    <property type="match status" value="1"/>
</dbReference>
<comment type="caution">
    <text evidence="2">The sequence shown here is derived from an EMBL/GenBank/DDBJ whole genome shotgun (WGS) entry which is preliminary data.</text>
</comment>
<dbReference type="SUPFAM" id="SSF51621">
    <property type="entry name" value="Phosphoenolpyruvate/pyruvate domain"/>
    <property type="match status" value="1"/>
</dbReference>
<evidence type="ECO:0000256" key="1">
    <source>
        <dbReference type="ARBA" id="ARBA00022842"/>
    </source>
</evidence>
<dbReference type="GO" id="GO:0016829">
    <property type="term" value="F:lyase activity"/>
    <property type="evidence" value="ECO:0007669"/>
    <property type="project" value="UniProtKB-KW"/>
</dbReference>
<dbReference type="Proteomes" id="UP001589733">
    <property type="component" value="Unassembled WGS sequence"/>
</dbReference>
<evidence type="ECO:0000313" key="3">
    <source>
        <dbReference type="Proteomes" id="UP001589733"/>
    </source>
</evidence>
<dbReference type="EMBL" id="JBHLYR010000063">
    <property type="protein sequence ID" value="MFB9994563.1"/>
    <property type="molecule type" value="Genomic_DNA"/>
</dbReference>
<dbReference type="InterPro" id="IPR015813">
    <property type="entry name" value="Pyrv/PenolPyrv_kinase-like_dom"/>
</dbReference>